<dbReference type="Pfam" id="PF04254">
    <property type="entry name" value="DUF432"/>
    <property type="match status" value="1"/>
</dbReference>
<dbReference type="PIRSF" id="PIRSF019202">
    <property type="entry name" value="UCP019202"/>
    <property type="match status" value="1"/>
</dbReference>
<dbReference type="Proteomes" id="UP001163096">
    <property type="component" value="Chromosome"/>
</dbReference>
<sequence length="235" mass="26738">MYGRYEIPFEYSDETIALSITEDGDFFRYTRQISGGESVQKTLLTTGNAIVTINPIEPVNLPKPVTHYLEIEFPPVLIEPEGKKIVYLMFPIEIGVIVFGNRKMEAVDIFSFCPQKYSLYGPSGGGVITKYYASDIFSSPPESDRYCNGVLRLEIHNKTTEWANICRTVLDGYSMKIYYGPYVSMLAHMKILTPTTAETEFVRNPAASEFQKAVEVYHTLNIPSINRTFLMEWGY</sequence>
<evidence type="ECO:0000313" key="1">
    <source>
        <dbReference type="EMBL" id="WAI01595.1"/>
    </source>
</evidence>
<dbReference type="RefSeq" id="WP_268186849.1">
    <property type="nucleotide sequence ID" value="NZ_CP113361.1"/>
</dbReference>
<dbReference type="KEGG" id="mou:OU421_01625"/>
<accession>A0A9X9S648</accession>
<dbReference type="InterPro" id="IPR007366">
    <property type="entry name" value="DUF432"/>
</dbReference>
<organism evidence="1 2">
    <name type="scientific">Methanogenium organophilum</name>
    <dbReference type="NCBI Taxonomy" id="2199"/>
    <lineage>
        <taxon>Archaea</taxon>
        <taxon>Methanobacteriati</taxon>
        <taxon>Methanobacteriota</taxon>
        <taxon>Stenosarchaea group</taxon>
        <taxon>Methanomicrobia</taxon>
        <taxon>Methanomicrobiales</taxon>
        <taxon>Methanomicrobiaceae</taxon>
        <taxon>Methanogenium</taxon>
    </lineage>
</organism>
<name>A0A9X9S648_METOG</name>
<reference evidence="1" key="1">
    <citation type="submission" date="2022-11" db="EMBL/GenBank/DDBJ databases">
        <title>Complete genome sequence of Methanogenium organophilum DSM 3596.</title>
        <authorList>
            <person name="Chen S.-C."/>
            <person name="Lai S.-J."/>
            <person name="You Y.-T."/>
        </authorList>
    </citation>
    <scope>NUCLEOTIDE SEQUENCE</scope>
    <source>
        <strain evidence="1">DSM 3596</strain>
    </source>
</reference>
<proteinExistence type="predicted"/>
<keyword evidence="2" id="KW-1185">Reference proteome</keyword>
<dbReference type="GeneID" id="76833761"/>
<evidence type="ECO:0000313" key="2">
    <source>
        <dbReference type="Proteomes" id="UP001163096"/>
    </source>
</evidence>
<gene>
    <name evidence="1" type="ORF">OU421_01625</name>
</gene>
<dbReference type="AlphaFoldDB" id="A0A9X9S648"/>
<protein>
    <submittedName>
        <fullName evidence="1">DUF432 domain-containing protein</fullName>
    </submittedName>
</protein>
<dbReference type="EMBL" id="CP113361">
    <property type="protein sequence ID" value="WAI01595.1"/>
    <property type="molecule type" value="Genomic_DNA"/>
</dbReference>